<dbReference type="PANTHER" id="PTHR10797">
    <property type="entry name" value="CCR4-NOT TRANSCRIPTION COMPLEX SUBUNIT"/>
    <property type="match status" value="1"/>
</dbReference>
<keyword evidence="2" id="KW-1185">Reference proteome</keyword>
<dbReference type="InterPro" id="IPR039637">
    <property type="entry name" value="CNOT7/CNOT8/Pop2"/>
</dbReference>
<dbReference type="EnsemblPlants" id="ONIVA06G15850.1">
    <property type="protein sequence ID" value="ONIVA06G15850.1"/>
    <property type="gene ID" value="ONIVA06G15850"/>
</dbReference>
<dbReference type="Gene3D" id="3.30.420.10">
    <property type="entry name" value="Ribonuclease H-like superfamily/Ribonuclease H"/>
    <property type="match status" value="1"/>
</dbReference>
<dbReference type="InterPro" id="IPR012337">
    <property type="entry name" value="RNaseH-like_sf"/>
</dbReference>
<organism evidence="1">
    <name type="scientific">Oryza nivara</name>
    <name type="common">Indian wild rice</name>
    <name type="synonym">Oryza sativa f. spontanea</name>
    <dbReference type="NCBI Taxonomy" id="4536"/>
    <lineage>
        <taxon>Eukaryota</taxon>
        <taxon>Viridiplantae</taxon>
        <taxon>Streptophyta</taxon>
        <taxon>Embryophyta</taxon>
        <taxon>Tracheophyta</taxon>
        <taxon>Spermatophyta</taxon>
        <taxon>Magnoliopsida</taxon>
        <taxon>Liliopsida</taxon>
        <taxon>Poales</taxon>
        <taxon>Poaceae</taxon>
        <taxon>BOP clade</taxon>
        <taxon>Oryzoideae</taxon>
        <taxon>Oryzeae</taxon>
        <taxon>Oryzinae</taxon>
        <taxon>Oryza</taxon>
    </lineage>
</organism>
<dbReference type="STRING" id="4536.A0A0E0HQ79"/>
<dbReference type="GO" id="GO:0030014">
    <property type="term" value="C:CCR4-NOT complex"/>
    <property type="evidence" value="ECO:0007669"/>
    <property type="project" value="InterPro"/>
</dbReference>
<dbReference type="Gramene" id="ONIVA06G15850.1">
    <property type="protein sequence ID" value="ONIVA06G15850.1"/>
    <property type="gene ID" value="ONIVA06G15850"/>
</dbReference>
<dbReference type="HOGENOM" id="CLU_027974_1_0_1"/>
<dbReference type="eggNOG" id="KOG0304">
    <property type="taxonomic scope" value="Eukaryota"/>
</dbReference>
<dbReference type="GO" id="GO:0003676">
    <property type="term" value="F:nucleic acid binding"/>
    <property type="evidence" value="ECO:0007669"/>
    <property type="project" value="InterPro"/>
</dbReference>
<proteinExistence type="predicted"/>
<reference evidence="1" key="1">
    <citation type="submission" date="2015-04" db="UniProtKB">
        <authorList>
            <consortium name="EnsemblPlants"/>
        </authorList>
    </citation>
    <scope>IDENTIFICATION</scope>
    <source>
        <strain evidence="1">SL10</strain>
    </source>
</reference>
<dbReference type="OMA" id="AYLMKVI"/>
<protein>
    <submittedName>
        <fullName evidence="1">Uncharacterized protein</fullName>
    </submittedName>
</protein>
<accession>A0A0E0HQ79</accession>
<dbReference type="AlphaFoldDB" id="A0A0E0HQ79"/>
<name>A0A0E0HQ79_ORYNI</name>
<dbReference type="SUPFAM" id="SSF53098">
    <property type="entry name" value="Ribonuclease H-like"/>
    <property type="match status" value="1"/>
</dbReference>
<reference evidence="1" key="2">
    <citation type="submission" date="2018-04" db="EMBL/GenBank/DDBJ databases">
        <title>OnivRS2 (Oryza nivara Reference Sequence Version 2).</title>
        <authorList>
            <person name="Zhang J."/>
            <person name="Kudrna D."/>
            <person name="Lee S."/>
            <person name="Talag J."/>
            <person name="Rajasekar S."/>
            <person name="Welchert J."/>
            <person name="Hsing Y.-I."/>
            <person name="Wing R.A."/>
        </authorList>
    </citation>
    <scope>NUCLEOTIDE SEQUENCE [LARGE SCALE GENOMIC DNA]</scope>
    <source>
        <strain evidence="1">SL10</strain>
    </source>
</reference>
<evidence type="ECO:0000313" key="2">
    <source>
        <dbReference type="Proteomes" id="UP000006591"/>
    </source>
</evidence>
<evidence type="ECO:0000313" key="1">
    <source>
        <dbReference type="EnsemblPlants" id="ONIVA06G15850.1"/>
    </source>
</evidence>
<dbReference type="Proteomes" id="UP000006591">
    <property type="component" value="Chromosome 6"/>
</dbReference>
<dbReference type="GO" id="GO:0004535">
    <property type="term" value="F:poly(A)-specific ribonuclease activity"/>
    <property type="evidence" value="ECO:0007669"/>
    <property type="project" value="InterPro"/>
</dbReference>
<sequence>MPMMLPAAPVVTVAGVEVRPVWANNLNYELGLMQHVAADAICAAVNVHYPGVVHGAGRDQASLTAEQRYADLKRNVDELKPLQVGLAVHNARGHRVTWEFNLRDFDLAAGDAHTARSLSYLAGRGLALGALRRHGLPAAALARGLARSGLVARPGLRWVAYSGTYHVAYLLKVITGGAPLPPTVVGFLAAARHLLGPDMYDVARVAADFHGGPVGLDMIASRLGIPPPLTSPMLAGAAAVRAIEAFVELMHRFGGDVAAYKGLLQGLQIT</sequence>
<dbReference type="InterPro" id="IPR036397">
    <property type="entry name" value="RNaseH_sf"/>
</dbReference>